<dbReference type="Gene3D" id="3.30.70.940">
    <property type="entry name" value="NusG, N-terminal domain"/>
    <property type="match status" value="1"/>
</dbReference>
<evidence type="ECO:0000259" key="2">
    <source>
        <dbReference type="Pfam" id="PF02357"/>
    </source>
</evidence>
<dbReference type="Pfam" id="PF02357">
    <property type="entry name" value="NusG"/>
    <property type="match status" value="1"/>
</dbReference>
<protein>
    <recommendedName>
        <fullName evidence="2">NusG-like N-terminal domain-containing protein</fullName>
    </recommendedName>
</protein>
<accession>X0V9L2</accession>
<dbReference type="EMBL" id="BARS01020500">
    <property type="protein sequence ID" value="GAG08017.1"/>
    <property type="molecule type" value="Genomic_DNA"/>
</dbReference>
<feature type="domain" description="NusG-like N-terminal" evidence="2">
    <location>
        <begin position="5"/>
        <end position="95"/>
    </location>
</feature>
<organism evidence="3">
    <name type="scientific">marine sediment metagenome</name>
    <dbReference type="NCBI Taxonomy" id="412755"/>
    <lineage>
        <taxon>unclassified sequences</taxon>
        <taxon>metagenomes</taxon>
        <taxon>ecological metagenomes</taxon>
    </lineage>
</organism>
<name>X0V9L2_9ZZZZ</name>
<sequence length="161" mass="18478">MDKSAWYVWTISANRYKKVREFVDKISEIKDILYPLAEKEYSTRSGVKVKEVPLYVNYLFIRYEHSSKIAAELEKCPWIHNCLGPCSQGEIKKVRELNRSKYEDIMPADKLQIGMQIKLIGTVFKGMIATLIGIDGNKLAVSIRILGGERTIKCSIDDIEM</sequence>
<reference evidence="3" key="1">
    <citation type="journal article" date="2014" name="Front. Microbiol.">
        <title>High frequency of phylogenetically diverse reductive dehalogenase-homologous genes in deep subseafloor sedimentary metagenomes.</title>
        <authorList>
            <person name="Kawai M."/>
            <person name="Futagami T."/>
            <person name="Toyoda A."/>
            <person name="Takaki Y."/>
            <person name="Nishi S."/>
            <person name="Hori S."/>
            <person name="Arai W."/>
            <person name="Tsubouchi T."/>
            <person name="Morono Y."/>
            <person name="Uchiyama I."/>
            <person name="Ito T."/>
            <person name="Fujiyama A."/>
            <person name="Inagaki F."/>
            <person name="Takami H."/>
        </authorList>
    </citation>
    <scope>NUCLEOTIDE SEQUENCE</scope>
    <source>
        <strain evidence="3">Expedition CK06-06</strain>
    </source>
</reference>
<dbReference type="InterPro" id="IPR006645">
    <property type="entry name" value="NGN-like_dom"/>
</dbReference>
<evidence type="ECO:0000313" key="3">
    <source>
        <dbReference type="EMBL" id="GAG08017.1"/>
    </source>
</evidence>
<dbReference type="SUPFAM" id="SSF82679">
    <property type="entry name" value="N-utilization substance G protein NusG, N-terminal domain"/>
    <property type="match status" value="1"/>
</dbReference>
<dbReference type="InterPro" id="IPR036735">
    <property type="entry name" value="NGN_dom_sf"/>
</dbReference>
<dbReference type="GO" id="GO:0006354">
    <property type="term" value="P:DNA-templated transcription elongation"/>
    <property type="evidence" value="ECO:0007669"/>
    <property type="project" value="InterPro"/>
</dbReference>
<comment type="caution">
    <text evidence="3">The sequence shown here is derived from an EMBL/GenBank/DDBJ whole genome shotgun (WGS) entry which is preliminary data.</text>
</comment>
<proteinExistence type="predicted"/>
<keyword evidence="1" id="KW-0804">Transcription</keyword>
<gene>
    <name evidence="3" type="ORF">S01H1_33049</name>
</gene>
<dbReference type="AlphaFoldDB" id="X0V9L2"/>
<evidence type="ECO:0000256" key="1">
    <source>
        <dbReference type="ARBA" id="ARBA00023163"/>
    </source>
</evidence>